<dbReference type="Proteomes" id="UP000702544">
    <property type="component" value="Unassembled WGS sequence"/>
</dbReference>
<dbReference type="PRINTS" id="PR00080">
    <property type="entry name" value="SDRFAMILY"/>
</dbReference>
<dbReference type="PRINTS" id="PR00081">
    <property type="entry name" value="GDHRDH"/>
</dbReference>
<dbReference type="InterPro" id="IPR050259">
    <property type="entry name" value="SDR"/>
</dbReference>
<dbReference type="InterPro" id="IPR002347">
    <property type="entry name" value="SDR_fam"/>
</dbReference>
<sequence length="263" mass="27411">MDLGIESRVAAVGGASMGLGKAIAWALAREGARVAICARGADRLERAATAINRASGREVFPYPVDLATPTGPAEFVDSTVKNFGKLDILVTNAGGPPATISSKTPPEAWEEALQLNLLSTVRLAQAALPYMRRGSWGRIICVTSVSVKSPLPGMALSNTARPGVVGYAKTIAEEFAQNGITVNVVCPGYMATDRVSELMAHRAEEAGTSVEKVSGDLVANIPAGRMGDPKELGDLVAFLASERAAYITGTTLQIDGGFVRGLL</sequence>
<comment type="similarity">
    <text evidence="1">Belongs to the short-chain dehydrogenases/reductases (SDR) family.</text>
</comment>
<name>A0AAE5CCT1_9BACT</name>
<reference evidence="2 3" key="1">
    <citation type="submission" date="2020-01" db="EMBL/GenBank/DDBJ databases">
        <title>Genomes assembled from Gulf of Kutch pelagic sediment metagenomes.</title>
        <authorList>
            <person name="Chandrashekar M."/>
            <person name="Mahajan M.S."/>
            <person name="Dave K.J."/>
            <person name="Vatsa P."/>
            <person name="Nathani N.M."/>
        </authorList>
    </citation>
    <scope>NUCLEOTIDE SEQUENCE [LARGE SCALE GENOMIC DNA]</scope>
    <source>
        <strain evidence="2">KS3-K002</strain>
    </source>
</reference>
<proteinExistence type="inferred from homology"/>
<protein>
    <submittedName>
        <fullName evidence="2">SDR family oxidoreductase</fullName>
    </submittedName>
</protein>
<dbReference type="Gene3D" id="3.40.50.720">
    <property type="entry name" value="NAD(P)-binding Rossmann-like Domain"/>
    <property type="match status" value="1"/>
</dbReference>
<dbReference type="SUPFAM" id="SSF51735">
    <property type="entry name" value="NAD(P)-binding Rossmann-fold domains"/>
    <property type="match status" value="1"/>
</dbReference>
<accession>A0AAE5CCT1</accession>
<dbReference type="CDD" id="cd05344">
    <property type="entry name" value="BKR_like_SDR_like"/>
    <property type="match status" value="1"/>
</dbReference>
<evidence type="ECO:0000256" key="1">
    <source>
        <dbReference type="ARBA" id="ARBA00006484"/>
    </source>
</evidence>
<dbReference type="PANTHER" id="PTHR42879:SF6">
    <property type="entry name" value="NADPH-DEPENDENT REDUCTASE BACG"/>
    <property type="match status" value="1"/>
</dbReference>
<dbReference type="InterPro" id="IPR036291">
    <property type="entry name" value="NAD(P)-bd_dom_sf"/>
</dbReference>
<dbReference type="PANTHER" id="PTHR42879">
    <property type="entry name" value="3-OXOACYL-(ACYL-CARRIER-PROTEIN) REDUCTASE"/>
    <property type="match status" value="1"/>
</dbReference>
<evidence type="ECO:0000313" key="3">
    <source>
        <dbReference type="Proteomes" id="UP000702544"/>
    </source>
</evidence>
<comment type="caution">
    <text evidence="2">The sequence shown here is derived from an EMBL/GenBank/DDBJ whole genome shotgun (WGS) entry which is preliminary data.</text>
</comment>
<dbReference type="FunFam" id="3.40.50.720:FF:000084">
    <property type="entry name" value="Short-chain dehydrogenase reductase"/>
    <property type="match status" value="1"/>
</dbReference>
<dbReference type="Pfam" id="PF13561">
    <property type="entry name" value="adh_short_C2"/>
    <property type="match status" value="1"/>
</dbReference>
<gene>
    <name evidence="2" type="ORF">GWO12_13450</name>
</gene>
<dbReference type="EMBL" id="JAACAK010000113">
    <property type="protein sequence ID" value="NIR76095.1"/>
    <property type="molecule type" value="Genomic_DNA"/>
</dbReference>
<organism evidence="2 3">
    <name type="scientific">Candidatus Kutchimonas denitrificans</name>
    <dbReference type="NCBI Taxonomy" id="3056748"/>
    <lineage>
        <taxon>Bacteria</taxon>
        <taxon>Pseudomonadati</taxon>
        <taxon>Gemmatimonadota</taxon>
        <taxon>Gemmatimonadia</taxon>
        <taxon>Candidatus Palauibacterales</taxon>
        <taxon>Candidatus Palauibacteraceae</taxon>
        <taxon>Candidatus Kutchimonas</taxon>
    </lineage>
</organism>
<evidence type="ECO:0000313" key="2">
    <source>
        <dbReference type="EMBL" id="NIR76095.1"/>
    </source>
</evidence>
<dbReference type="AlphaFoldDB" id="A0AAE5CCT1"/>